<feature type="compositionally biased region" description="Basic and acidic residues" evidence="1">
    <location>
        <begin position="20"/>
        <end position="39"/>
    </location>
</feature>
<proteinExistence type="predicted"/>
<evidence type="ECO:0000313" key="3">
    <source>
        <dbReference type="Ensembl" id="ENSNMLP00000039396.1"/>
    </source>
</evidence>
<protein>
    <submittedName>
        <fullName evidence="3">Uncharacterized protein</fullName>
    </submittedName>
</protein>
<organism evidence="3 4">
    <name type="scientific">Neogobius melanostomus</name>
    <name type="common">round goby</name>
    <dbReference type="NCBI Taxonomy" id="47308"/>
    <lineage>
        <taxon>Eukaryota</taxon>
        <taxon>Metazoa</taxon>
        <taxon>Chordata</taxon>
        <taxon>Craniata</taxon>
        <taxon>Vertebrata</taxon>
        <taxon>Euteleostomi</taxon>
        <taxon>Actinopterygii</taxon>
        <taxon>Neopterygii</taxon>
        <taxon>Teleostei</taxon>
        <taxon>Neoteleostei</taxon>
        <taxon>Acanthomorphata</taxon>
        <taxon>Gobiaria</taxon>
        <taxon>Gobiiformes</taxon>
        <taxon>Gobioidei</taxon>
        <taxon>Gobiidae</taxon>
        <taxon>Benthophilinae</taxon>
        <taxon>Neogobiini</taxon>
        <taxon>Neogobius</taxon>
    </lineage>
</organism>
<feature type="signal peptide" evidence="2">
    <location>
        <begin position="1"/>
        <end position="17"/>
    </location>
</feature>
<accession>A0A8C6UN68</accession>
<keyword evidence="2" id="KW-0732">Signal</keyword>
<dbReference type="Proteomes" id="UP000694523">
    <property type="component" value="Unplaced"/>
</dbReference>
<dbReference type="Ensembl" id="ENSNMLT00000043831.1">
    <property type="protein sequence ID" value="ENSNMLP00000039396.1"/>
    <property type="gene ID" value="ENSNMLG00000024245.1"/>
</dbReference>
<keyword evidence="4" id="KW-1185">Reference proteome</keyword>
<evidence type="ECO:0000256" key="1">
    <source>
        <dbReference type="SAM" id="MobiDB-lite"/>
    </source>
</evidence>
<dbReference type="AlphaFoldDB" id="A0A8C6UN68"/>
<name>A0A8C6UN68_9GOBI</name>
<reference evidence="3" key="2">
    <citation type="submission" date="2025-09" db="UniProtKB">
        <authorList>
            <consortium name="Ensembl"/>
        </authorList>
    </citation>
    <scope>IDENTIFICATION</scope>
</reference>
<feature type="chain" id="PRO_5034958572" evidence="2">
    <location>
        <begin position="18"/>
        <end position="84"/>
    </location>
</feature>
<sequence length="84" mass="9532">LLALEGNLLYMFFVVSGNQETDHDTQERREDPDSTHTGDEPGTFLLQSERMNHCNPISISTIHVISQAEVKAVCHSKLITHYTY</sequence>
<feature type="region of interest" description="Disordered" evidence="1">
    <location>
        <begin position="19"/>
        <end position="47"/>
    </location>
</feature>
<reference evidence="3" key="1">
    <citation type="submission" date="2025-08" db="UniProtKB">
        <authorList>
            <consortium name="Ensembl"/>
        </authorList>
    </citation>
    <scope>IDENTIFICATION</scope>
</reference>
<evidence type="ECO:0000256" key="2">
    <source>
        <dbReference type="SAM" id="SignalP"/>
    </source>
</evidence>
<evidence type="ECO:0000313" key="4">
    <source>
        <dbReference type="Proteomes" id="UP000694523"/>
    </source>
</evidence>